<feature type="compositionally biased region" description="Polar residues" evidence="1">
    <location>
        <begin position="43"/>
        <end position="54"/>
    </location>
</feature>
<proteinExistence type="predicted"/>
<dbReference type="EMBL" id="AVOT02029422">
    <property type="protein sequence ID" value="MBW0522256.1"/>
    <property type="molecule type" value="Genomic_DNA"/>
</dbReference>
<protein>
    <submittedName>
        <fullName evidence="2">Uncharacterized protein</fullName>
    </submittedName>
</protein>
<dbReference type="Proteomes" id="UP000765509">
    <property type="component" value="Unassembled WGS sequence"/>
</dbReference>
<reference evidence="2" key="1">
    <citation type="submission" date="2021-03" db="EMBL/GenBank/DDBJ databases">
        <title>Draft genome sequence of rust myrtle Austropuccinia psidii MF-1, a brazilian biotype.</title>
        <authorList>
            <person name="Quecine M.C."/>
            <person name="Pachon D.M.R."/>
            <person name="Bonatelli M.L."/>
            <person name="Correr F.H."/>
            <person name="Franceschini L.M."/>
            <person name="Leite T.F."/>
            <person name="Margarido G.R.A."/>
            <person name="Almeida C.A."/>
            <person name="Ferrarezi J.A."/>
            <person name="Labate C.A."/>
        </authorList>
    </citation>
    <scope>NUCLEOTIDE SEQUENCE</scope>
    <source>
        <strain evidence="2">MF-1</strain>
    </source>
</reference>
<feature type="region of interest" description="Disordered" evidence="1">
    <location>
        <begin position="1"/>
        <end position="58"/>
    </location>
</feature>
<accession>A0A9Q3EH58</accession>
<sequence>MEQSKSKLPPLPEDTIEEQYEEERSKKKKGKRRESKSYSSGEQPTPETESTPSNIPRRVFVETPTYLSPLNQEIPRQERFVVKIKEKNHNLKFNGEEVEKCIKKIERIARIEGETEEDLKMQMAFQTKDSKISDAIEAMPGYEEGNWKQLKKDLITK</sequence>
<dbReference type="OrthoDB" id="3268646at2759"/>
<evidence type="ECO:0000313" key="3">
    <source>
        <dbReference type="Proteomes" id="UP000765509"/>
    </source>
</evidence>
<dbReference type="AlphaFoldDB" id="A0A9Q3EH58"/>
<keyword evidence="3" id="KW-1185">Reference proteome</keyword>
<comment type="caution">
    <text evidence="2">The sequence shown here is derived from an EMBL/GenBank/DDBJ whole genome shotgun (WGS) entry which is preliminary data.</text>
</comment>
<name>A0A9Q3EH58_9BASI</name>
<organism evidence="2 3">
    <name type="scientific">Austropuccinia psidii MF-1</name>
    <dbReference type="NCBI Taxonomy" id="1389203"/>
    <lineage>
        <taxon>Eukaryota</taxon>
        <taxon>Fungi</taxon>
        <taxon>Dikarya</taxon>
        <taxon>Basidiomycota</taxon>
        <taxon>Pucciniomycotina</taxon>
        <taxon>Pucciniomycetes</taxon>
        <taxon>Pucciniales</taxon>
        <taxon>Sphaerophragmiaceae</taxon>
        <taxon>Austropuccinia</taxon>
    </lineage>
</organism>
<gene>
    <name evidence="2" type="ORF">O181_061971</name>
</gene>
<evidence type="ECO:0000256" key="1">
    <source>
        <dbReference type="SAM" id="MobiDB-lite"/>
    </source>
</evidence>
<evidence type="ECO:0000313" key="2">
    <source>
        <dbReference type="EMBL" id="MBW0522256.1"/>
    </source>
</evidence>